<dbReference type="VEuPathDB" id="FungiDB:PLEOSDRAFT_163421"/>
<feature type="transmembrane region" description="Helical" evidence="2">
    <location>
        <begin position="16"/>
        <end position="36"/>
    </location>
</feature>
<feature type="transmembrane region" description="Helical" evidence="2">
    <location>
        <begin position="386"/>
        <end position="412"/>
    </location>
</feature>
<gene>
    <name evidence="3" type="ORF">PLEOSDRAFT_163421</name>
</gene>
<evidence type="ECO:0000313" key="4">
    <source>
        <dbReference type="Proteomes" id="UP000027073"/>
    </source>
</evidence>
<keyword evidence="2" id="KW-1133">Transmembrane helix</keyword>
<organism evidence="3 4">
    <name type="scientific">Pleurotus ostreatus (strain PC15)</name>
    <name type="common">Oyster mushroom</name>
    <dbReference type="NCBI Taxonomy" id="1137138"/>
    <lineage>
        <taxon>Eukaryota</taxon>
        <taxon>Fungi</taxon>
        <taxon>Dikarya</taxon>
        <taxon>Basidiomycota</taxon>
        <taxon>Agaricomycotina</taxon>
        <taxon>Agaricomycetes</taxon>
        <taxon>Agaricomycetidae</taxon>
        <taxon>Agaricales</taxon>
        <taxon>Pleurotineae</taxon>
        <taxon>Pleurotaceae</taxon>
        <taxon>Pleurotus</taxon>
    </lineage>
</organism>
<accession>A0A067N3B9</accession>
<name>A0A067N3B9_PLEO1</name>
<dbReference type="AlphaFoldDB" id="A0A067N3B9"/>
<dbReference type="PANTHER" id="PTHR35043:SF7">
    <property type="entry name" value="TRANSCRIPTION FACTOR DOMAIN-CONTAINING PROTEIN"/>
    <property type="match status" value="1"/>
</dbReference>
<keyword evidence="2" id="KW-0472">Membrane</keyword>
<dbReference type="Proteomes" id="UP000027073">
    <property type="component" value="Unassembled WGS sequence"/>
</dbReference>
<feature type="transmembrane region" description="Helical" evidence="2">
    <location>
        <begin position="344"/>
        <end position="366"/>
    </location>
</feature>
<dbReference type="STRING" id="1137138.A0A067N3B9"/>
<evidence type="ECO:0000256" key="1">
    <source>
        <dbReference type="SAM" id="MobiDB-lite"/>
    </source>
</evidence>
<sequence length="440" mass="49240">MDNADGHLDGAGDTRSALGIAWSCLAIIFACTWTAIHPNIPSEHIRHSEWKLRRWRLIQAIWALMVPELMVMWAVQQWAEARRVSEAYNTAHGIGRGGMAALNDVEKNDGTARTWTRVHSFFLVMGGIINRAEDGATQTVHYRDVVPQRSPQSSEDRQSLPDDTAQPPPFEWPTIEKEEIDDKSKGDALAKAIVVIQTSYFLIQLLARVARRLTITKLEIMTLAYALLCGMLYAFWWHKPYNVQRPISIRIQNFKPQPPPRKPAGGGYLARIMNGGFILNLHGSIVGDGEGLEVLGELNGELELSMNVNLHRVATISSFMTATAFGGVHCIAWNFEFITHSERLIWNICAALVTAIPLVWIVMVLLGHFVDQLRDKSSSALFKRFIHVALGIPLFVLVFILVCAYFLCRVILVVEAFVLLRDLPPSAAASVDWTSFIPHV</sequence>
<dbReference type="PANTHER" id="PTHR35043">
    <property type="entry name" value="TRANSCRIPTION FACTOR DOMAIN-CONTAINING PROTEIN"/>
    <property type="match status" value="1"/>
</dbReference>
<dbReference type="OrthoDB" id="9451547at2759"/>
<protein>
    <submittedName>
        <fullName evidence="3">Uncharacterized protein</fullName>
    </submittedName>
</protein>
<evidence type="ECO:0000256" key="2">
    <source>
        <dbReference type="SAM" id="Phobius"/>
    </source>
</evidence>
<dbReference type="InParanoid" id="A0A067N3B9"/>
<feature type="region of interest" description="Disordered" evidence="1">
    <location>
        <begin position="143"/>
        <end position="174"/>
    </location>
</feature>
<feature type="transmembrane region" description="Helical" evidence="2">
    <location>
        <begin position="313"/>
        <end position="332"/>
    </location>
</feature>
<evidence type="ECO:0000313" key="3">
    <source>
        <dbReference type="EMBL" id="KDQ22518.1"/>
    </source>
</evidence>
<proteinExistence type="predicted"/>
<keyword evidence="2" id="KW-0812">Transmembrane</keyword>
<dbReference type="HOGENOM" id="CLU_022883_6_1_1"/>
<feature type="transmembrane region" description="Helical" evidence="2">
    <location>
        <begin position="218"/>
        <end position="236"/>
    </location>
</feature>
<reference evidence="4" key="1">
    <citation type="journal article" date="2014" name="Proc. Natl. Acad. Sci. U.S.A.">
        <title>Extensive sampling of basidiomycete genomes demonstrates inadequacy of the white-rot/brown-rot paradigm for wood decay fungi.</title>
        <authorList>
            <person name="Riley R."/>
            <person name="Salamov A.A."/>
            <person name="Brown D.W."/>
            <person name="Nagy L.G."/>
            <person name="Floudas D."/>
            <person name="Held B.W."/>
            <person name="Levasseur A."/>
            <person name="Lombard V."/>
            <person name="Morin E."/>
            <person name="Otillar R."/>
            <person name="Lindquist E.A."/>
            <person name="Sun H."/>
            <person name="LaButti K.M."/>
            <person name="Schmutz J."/>
            <person name="Jabbour D."/>
            <person name="Luo H."/>
            <person name="Baker S.E."/>
            <person name="Pisabarro A.G."/>
            <person name="Walton J.D."/>
            <person name="Blanchette R.A."/>
            <person name="Henrissat B."/>
            <person name="Martin F."/>
            <person name="Cullen D."/>
            <person name="Hibbett D.S."/>
            <person name="Grigoriev I.V."/>
        </authorList>
    </citation>
    <scope>NUCLEOTIDE SEQUENCE [LARGE SCALE GENOMIC DNA]</scope>
    <source>
        <strain evidence="4">PC15</strain>
    </source>
</reference>
<dbReference type="EMBL" id="KL198014">
    <property type="protein sequence ID" value="KDQ22518.1"/>
    <property type="molecule type" value="Genomic_DNA"/>
</dbReference>